<feature type="region of interest" description="Disordered" evidence="2">
    <location>
        <begin position="382"/>
        <end position="420"/>
    </location>
</feature>
<keyword evidence="1" id="KW-0175">Coiled coil</keyword>
<feature type="domain" description="N-acetyltransferase" evidence="3">
    <location>
        <begin position="211"/>
        <end position="368"/>
    </location>
</feature>
<evidence type="ECO:0000256" key="1">
    <source>
        <dbReference type="SAM" id="Coils"/>
    </source>
</evidence>
<evidence type="ECO:0000313" key="4">
    <source>
        <dbReference type="EMBL" id="KAH0814589.1"/>
    </source>
</evidence>
<dbReference type="InterPro" id="IPR016181">
    <property type="entry name" value="Acyl_CoA_acyltransferase"/>
</dbReference>
<protein>
    <recommendedName>
        <fullName evidence="3">N-acetyltransferase domain-containing protein</fullName>
    </recommendedName>
</protein>
<sequence length="420" mass="48673">MEARCLTIDWDRTQVLQHFANRGTDKKSDCESSRRHQSIFRWRDFLRPEFPRPVRIPRTAILTILERQSRRENHFALYARDPAGPVLLHRRTSLTQRGRHFWVSIPASVPIRGPSGCSILVMSRRARLEEEKLRQLNEELEEEENRIKAQKERIYAPVVWKRLGSGIRIQDLKPVYYDQVLQIIEECYFQEEVLCRNSNLAEDPESIKSFLNVVMFNLKDRTSIIALDEPNEDAIAGFLILKAIHKDDFGSVFSRVFHVEGEAHKKCIAFVNHLARKADVFTELDCNIFLRYVLLCIRPEYRKKGLGFQLMLAAVDVARSLSIPVVMGILSCWTLQKLAKRIGMKVVVHEINYVEWRDRFNELIFDEPGQGNYTCAVMAGVVPPPPAPEPPPKTSEEKVKITREEKRKIKAKKKKKETAA</sequence>
<reference evidence="4" key="2">
    <citation type="submission" date="2021-08" db="EMBL/GenBank/DDBJ databases">
        <authorList>
            <person name="Eriksson T."/>
        </authorList>
    </citation>
    <scope>NUCLEOTIDE SEQUENCE</scope>
    <source>
        <strain evidence="4">Stoneville</strain>
        <tissue evidence="4">Whole head</tissue>
    </source>
</reference>
<name>A0A8J6HH33_TENMO</name>
<reference evidence="4" key="1">
    <citation type="journal article" date="2020" name="J Insects Food Feed">
        <title>The yellow mealworm (Tenebrio molitor) genome: a resource for the emerging insects as food and feed industry.</title>
        <authorList>
            <person name="Eriksson T."/>
            <person name="Andere A."/>
            <person name="Kelstrup H."/>
            <person name="Emery V."/>
            <person name="Picard C."/>
        </authorList>
    </citation>
    <scope>NUCLEOTIDE SEQUENCE</scope>
    <source>
        <strain evidence="4">Stoneville</strain>
        <tissue evidence="4">Whole head</tissue>
    </source>
</reference>
<dbReference type="Proteomes" id="UP000719412">
    <property type="component" value="Unassembled WGS sequence"/>
</dbReference>
<dbReference type="Gene3D" id="3.40.630.30">
    <property type="match status" value="1"/>
</dbReference>
<comment type="caution">
    <text evidence="4">The sequence shown here is derived from an EMBL/GenBank/DDBJ whole genome shotgun (WGS) entry which is preliminary data.</text>
</comment>
<dbReference type="PANTHER" id="PTHR20905">
    <property type="entry name" value="N-ACETYLTRANSFERASE-RELATED"/>
    <property type="match status" value="1"/>
</dbReference>
<feature type="compositionally biased region" description="Pro residues" evidence="2">
    <location>
        <begin position="382"/>
        <end position="393"/>
    </location>
</feature>
<evidence type="ECO:0000313" key="5">
    <source>
        <dbReference type="Proteomes" id="UP000719412"/>
    </source>
</evidence>
<feature type="compositionally biased region" description="Basic residues" evidence="2">
    <location>
        <begin position="408"/>
        <end position="420"/>
    </location>
</feature>
<evidence type="ECO:0000259" key="3">
    <source>
        <dbReference type="PROSITE" id="PS51186"/>
    </source>
</evidence>
<gene>
    <name evidence="4" type="ORF">GEV33_008201</name>
</gene>
<proteinExistence type="predicted"/>
<dbReference type="InterPro" id="IPR000182">
    <property type="entry name" value="GNAT_dom"/>
</dbReference>
<dbReference type="EMBL" id="JABDTM020024141">
    <property type="protein sequence ID" value="KAH0814589.1"/>
    <property type="molecule type" value="Genomic_DNA"/>
</dbReference>
<feature type="compositionally biased region" description="Basic and acidic residues" evidence="2">
    <location>
        <begin position="394"/>
        <end position="407"/>
    </location>
</feature>
<dbReference type="PROSITE" id="PS51186">
    <property type="entry name" value="GNAT"/>
    <property type="match status" value="1"/>
</dbReference>
<dbReference type="GO" id="GO:0008080">
    <property type="term" value="F:N-acetyltransferase activity"/>
    <property type="evidence" value="ECO:0007669"/>
    <property type="project" value="TreeGrafter"/>
</dbReference>
<dbReference type="AlphaFoldDB" id="A0A8J6HH33"/>
<dbReference type="SUPFAM" id="SSF55729">
    <property type="entry name" value="Acyl-CoA N-acyltransferases (Nat)"/>
    <property type="match status" value="1"/>
</dbReference>
<evidence type="ECO:0000256" key="2">
    <source>
        <dbReference type="SAM" id="MobiDB-lite"/>
    </source>
</evidence>
<feature type="coiled-coil region" evidence="1">
    <location>
        <begin position="119"/>
        <end position="153"/>
    </location>
</feature>
<dbReference type="CDD" id="cd04301">
    <property type="entry name" value="NAT_SF"/>
    <property type="match status" value="1"/>
</dbReference>
<dbReference type="PANTHER" id="PTHR20905:SF28">
    <property type="entry name" value="GH28833P-RELATED"/>
    <property type="match status" value="1"/>
</dbReference>
<dbReference type="Pfam" id="PF00583">
    <property type="entry name" value="Acetyltransf_1"/>
    <property type="match status" value="1"/>
</dbReference>
<accession>A0A8J6HH33</accession>
<organism evidence="4 5">
    <name type="scientific">Tenebrio molitor</name>
    <name type="common">Yellow mealworm beetle</name>
    <dbReference type="NCBI Taxonomy" id="7067"/>
    <lineage>
        <taxon>Eukaryota</taxon>
        <taxon>Metazoa</taxon>
        <taxon>Ecdysozoa</taxon>
        <taxon>Arthropoda</taxon>
        <taxon>Hexapoda</taxon>
        <taxon>Insecta</taxon>
        <taxon>Pterygota</taxon>
        <taxon>Neoptera</taxon>
        <taxon>Endopterygota</taxon>
        <taxon>Coleoptera</taxon>
        <taxon>Polyphaga</taxon>
        <taxon>Cucujiformia</taxon>
        <taxon>Tenebrionidae</taxon>
        <taxon>Tenebrio</taxon>
    </lineage>
</organism>
<keyword evidence="5" id="KW-1185">Reference proteome</keyword>